<keyword evidence="2" id="KW-1185">Reference proteome</keyword>
<dbReference type="AlphaFoldDB" id="A0A8J7JAM5"/>
<comment type="caution">
    <text evidence="1">The sequence shown here is derived from an EMBL/GenBank/DDBJ whole genome shotgun (WGS) entry which is preliminary data.</text>
</comment>
<dbReference type="SUPFAM" id="SSF56935">
    <property type="entry name" value="Porins"/>
    <property type="match status" value="1"/>
</dbReference>
<reference evidence="1" key="1">
    <citation type="submission" date="2020-12" db="EMBL/GenBank/DDBJ databases">
        <title>Sedimentitalea sp. nov., isolated from sand in Incheon.</title>
        <authorList>
            <person name="Kim W."/>
        </authorList>
    </citation>
    <scope>NUCLEOTIDE SEQUENCE</scope>
    <source>
        <strain evidence="1">CAU 1593</strain>
    </source>
</reference>
<name>A0A8J7JAM5_9RHOB</name>
<organism evidence="1 2">
    <name type="scientific">Sedimentitalea arenosa</name>
    <dbReference type="NCBI Taxonomy" id="2798803"/>
    <lineage>
        <taxon>Bacteria</taxon>
        <taxon>Pseudomonadati</taxon>
        <taxon>Pseudomonadota</taxon>
        <taxon>Alphaproteobacteria</taxon>
        <taxon>Rhodobacterales</taxon>
        <taxon>Paracoccaceae</taxon>
        <taxon>Sedimentitalea</taxon>
    </lineage>
</organism>
<dbReference type="InterPro" id="IPR023614">
    <property type="entry name" value="Porin_dom_sf"/>
</dbReference>
<accession>A0A8J7JAM5</accession>
<dbReference type="InterPro" id="IPR045748">
    <property type="entry name" value="DcaP"/>
</dbReference>
<dbReference type="Gene3D" id="2.40.160.10">
    <property type="entry name" value="Porin"/>
    <property type="match status" value="1"/>
</dbReference>
<dbReference type="RefSeq" id="WP_199025220.1">
    <property type="nucleotide sequence ID" value="NZ_JAELVR010000008.1"/>
</dbReference>
<proteinExistence type="predicted"/>
<evidence type="ECO:0000313" key="2">
    <source>
        <dbReference type="Proteomes" id="UP000619079"/>
    </source>
</evidence>
<sequence length="354" mass="38212">MHPFHPLGLLTATAVAFSAAGAAAQEERRPLELDLGNGVSVTLYGYVKADFIWDEDYNLGKTTFAINRIGLPGGPATGRFNRQQLNETRIGFDVRGPNDVFARFEGDFYGADDSLRLRHAYVSWHGLMIGQNWTNFMSVETLAETVDFQGPGALPFARVPQVRYTYDGFADWSLSASVEEDIANEDDQAVTVAARYGLKGGMVRVAGLWRDATVSGARVEGWGLNLSSVLTPWTGGTLRANLTTGSGISDILAAGLTGDALSINGRSVGVSSAALSLSHQVTPSLRLAATGSWVGVDEAVGTDTDTLESLHLSAFYTIWDNTTLMAELFNGRRTQADGRSFDARRIQLAIRYAF</sequence>
<protein>
    <submittedName>
        <fullName evidence="1">Porin</fullName>
    </submittedName>
</protein>
<dbReference type="EMBL" id="JAELVR010000008">
    <property type="protein sequence ID" value="MBJ6372338.1"/>
    <property type="molecule type" value="Genomic_DNA"/>
</dbReference>
<gene>
    <name evidence="1" type="ORF">JF290_12445</name>
</gene>
<dbReference type="Pfam" id="PF19577">
    <property type="entry name" value="DcaP"/>
    <property type="match status" value="1"/>
</dbReference>
<dbReference type="Proteomes" id="UP000619079">
    <property type="component" value="Unassembled WGS sequence"/>
</dbReference>
<evidence type="ECO:0000313" key="1">
    <source>
        <dbReference type="EMBL" id="MBJ6372338.1"/>
    </source>
</evidence>